<protein>
    <submittedName>
        <fullName evidence="1">Uncharacterized protein</fullName>
    </submittedName>
</protein>
<name>A0ABQ8BAW7_BRANA</name>
<dbReference type="Proteomes" id="UP000824890">
    <property type="component" value="Unassembled WGS sequence"/>
</dbReference>
<gene>
    <name evidence="1" type="ORF">HID58_041457</name>
</gene>
<proteinExistence type="predicted"/>
<evidence type="ECO:0000313" key="2">
    <source>
        <dbReference type="Proteomes" id="UP000824890"/>
    </source>
</evidence>
<comment type="caution">
    <text evidence="1">The sequence shown here is derived from an EMBL/GenBank/DDBJ whole genome shotgun (WGS) entry which is preliminary data.</text>
</comment>
<evidence type="ECO:0000313" key="1">
    <source>
        <dbReference type="EMBL" id="KAH0901954.1"/>
    </source>
</evidence>
<feature type="non-terminal residue" evidence="1">
    <location>
        <position position="1"/>
    </location>
</feature>
<keyword evidence="2" id="KW-1185">Reference proteome</keyword>
<sequence length="283" mass="31338">RYDSLLSSALRDVLTPPMQSNTTSHSIILIQLQGRFLYLYKRKQRKSPIIAKSHVLLGYLMAGDCSSIVQVWMLQFWEAGKAQRDLFSHSSVNPHASHRERSPASQFQGSSPGCGFDITRCNQNFRLSDSLMTILFSDSTNLDVLTEPYSPIPVKRFRNVIGELTAVKSTKLEGFLGDPRVVVTSSINPKMHMLVSKAIGITPVPSLLRVYAKVEPLTIAELNEFVIISEPQVIEFVCTGMVTDIKLEKGCNTTHQTIAGTSLSGRHQETLGIKVFKGGQEAT</sequence>
<organism evidence="1 2">
    <name type="scientific">Brassica napus</name>
    <name type="common">Rape</name>
    <dbReference type="NCBI Taxonomy" id="3708"/>
    <lineage>
        <taxon>Eukaryota</taxon>
        <taxon>Viridiplantae</taxon>
        <taxon>Streptophyta</taxon>
        <taxon>Embryophyta</taxon>
        <taxon>Tracheophyta</taxon>
        <taxon>Spermatophyta</taxon>
        <taxon>Magnoliopsida</taxon>
        <taxon>eudicotyledons</taxon>
        <taxon>Gunneridae</taxon>
        <taxon>Pentapetalae</taxon>
        <taxon>rosids</taxon>
        <taxon>malvids</taxon>
        <taxon>Brassicales</taxon>
        <taxon>Brassicaceae</taxon>
        <taxon>Brassiceae</taxon>
        <taxon>Brassica</taxon>
    </lineage>
</organism>
<reference evidence="1 2" key="1">
    <citation type="submission" date="2021-05" db="EMBL/GenBank/DDBJ databases">
        <title>Genome Assembly of Synthetic Allotetraploid Brassica napus Reveals Homoeologous Exchanges between Subgenomes.</title>
        <authorList>
            <person name="Davis J.T."/>
        </authorList>
    </citation>
    <scope>NUCLEOTIDE SEQUENCE [LARGE SCALE GENOMIC DNA]</scope>
    <source>
        <strain evidence="2">cv. Da-Ae</strain>
        <tissue evidence="1">Seedling</tissue>
    </source>
</reference>
<dbReference type="EMBL" id="JAGKQM010000011">
    <property type="protein sequence ID" value="KAH0901954.1"/>
    <property type="molecule type" value="Genomic_DNA"/>
</dbReference>
<accession>A0ABQ8BAW7</accession>